<feature type="region of interest" description="Disordered" evidence="1">
    <location>
        <begin position="36"/>
        <end position="64"/>
    </location>
</feature>
<protein>
    <submittedName>
        <fullName evidence="2">Uncharacterized protein</fullName>
    </submittedName>
</protein>
<dbReference type="AlphaFoldDB" id="A0AAP0J8G4"/>
<accession>A0AAP0J8G4</accession>
<keyword evidence="3" id="KW-1185">Reference proteome</keyword>
<organism evidence="2 3">
    <name type="scientific">Stephania yunnanensis</name>
    <dbReference type="NCBI Taxonomy" id="152371"/>
    <lineage>
        <taxon>Eukaryota</taxon>
        <taxon>Viridiplantae</taxon>
        <taxon>Streptophyta</taxon>
        <taxon>Embryophyta</taxon>
        <taxon>Tracheophyta</taxon>
        <taxon>Spermatophyta</taxon>
        <taxon>Magnoliopsida</taxon>
        <taxon>Ranunculales</taxon>
        <taxon>Menispermaceae</taxon>
        <taxon>Menispermoideae</taxon>
        <taxon>Cissampelideae</taxon>
        <taxon>Stephania</taxon>
    </lineage>
</organism>
<proteinExistence type="predicted"/>
<evidence type="ECO:0000256" key="1">
    <source>
        <dbReference type="SAM" id="MobiDB-lite"/>
    </source>
</evidence>
<comment type="caution">
    <text evidence="2">The sequence shown here is derived from an EMBL/GenBank/DDBJ whole genome shotgun (WGS) entry which is preliminary data.</text>
</comment>
<evidence type="ECO:0000313" key="2">
    <source>
        <dbReference type="EMBL" id="KAK9128595.1"/>
    </source>
</evidence>
<evidence type="ECO:0000313" key="3">
    <source>
        <dbReference type="Proteomes" id="UP001420932"/>
    </source>
</evidence>
<dbReference type="Proteomes" id="UP001420932">
    <property type="component" value="Unassembled WGS sequence"/>
</dbReference>
<sequence>MRGTAAAGGSGSDTTAATPAMMVAVARRWRRCESGNGAVNGGVACRRNGRSSTRGVIRRRATMR</sequence>
<dbReference type="EMBL" id="JBBNAF010000007">
    <property type="protein sequence ID" value="KAK9128595.1"/>
    <property type="molecule type" value="Genomic_DNA"/>
</dbReference>
<name>A0AAP0J8G4_9MAGN</name>
<gene>
    <name evidence="2" type="ORF">Syun_017392</name>
</gene>
<reference evidence="2 3" key="1">
    <citation type="submission" date="2024-01" db="EMBL/GenBank/DDBJ databases">
        <title>Genome assemblies of Stephania.</title>
        <authorList>
            <person name="Yang L."/>
        </authorList>
    </citation>
    <scope>NUCLEOTIDE SEQUENCE [LARGE SCALE GENOMIC DNA]</scope>
    <source>
        <strain evidence="2">YNDBR</strain>
        <tissue evidence="2">Leaf</tissue>
    </source>
</reference>